<keyword evidence="4" id="KW-0106">Calcium</keyword>
<dbReference type="Gene3D" id="3.30.1120.10">
    <property type="match status" value="1"/>
</dbReference>
<evidence type="ECO:0000313" key="9">
    <source>
        <dbReference type="Proteomes" id="UP000465302"/>
    </source>
</evidence>
<dbReference type="PANTHER" id="PTHR42693:SF53">
    <property type="entry name" value="ENDO-4-O-SULFATASE"/>
    <property type="match status" value="1"/>
</dbReference>
<evidence type="ECO:0000256" key="2">
    <source>
        <dbReference type="ARBA" id="ARBA00022723"/>
    </source>
</evidence>
<keyword evidence="3" id="KW-0378">Hydrolase</keyword>
<dbReference type="EMBL" id="BLKS01000001">
    <property type="protein sequence ID" value="GFG51444.1"/>
    <property type="molecule type" value="Genomic_DNA"/>
</dbReference>
<keyword evidence="2" id="KW-0479">Metal-binding</keyword>
<dbReference type="InterPro" id="IPR000917">
    <property type="entry name" value="Sulfatase_N"/>
</dbReference>
<comment type="similarity">
    <text evidence="1">Belongs to the sulfatase family.</text>
</comment>
<dbReference type="SUPFAM" id="SSF53649">
    <property type="entry name" value="Alkaline phosphatase-like"/>
    <property type="match status" value="1"/>
</dbReference>
<evidence type="ECO:0000259" key="5">
    <source>
        <dbReference type="Pfam" id="PF00884"/>
    </source>
</evidence>
<dbReference type="Gene3D" id="3.40.720.10">
    <property type="entry name" value="Alkaline Phosphatase, subunit A"/>
    <property type="match status" value="1"/>
</dbReference>
<dbReference type="FunFam" id="3.30.1120.10:FF:000008">
    <property type="entry name" value="Arylsulfatase"/>
    <property type="match status" value="1"/>
</dbReference>
<reference evidence="7 8" key="1">
    <citation type="submission" date="2017-10" db="EMBL/GenBank/DDBJ databases">
        <title>The new phylogeny of genus Mycobacterium.</title>
        <authorList>
            <person name="Tortoli E."/>
            <person name="Trovato A."/>
            <person name="Cirillo D.M."/>
        </authorList>
    </citation>
    <scope>NUCLEOTIDE SEQUENCE [LARGE SCALE GENOMIC DNA]</scope>
    <source>
        <strain evidence="7 8">CCUG37673</strain>
    </source>
</reference>
<evidence type="ECO:0000313" key="6">
    <source>
        <dbReference type="EMBL" id="GFG51444.1"/>
    </source>
</evidence>
<keyword evidence="8" id="KW-1185">Reference proteome</keyword>
<dbReference type="FunFam" id="3.40.720.10:FF:000047">
    <property type="entry name" value="Arylsulfatase"/>
    <property type="match status" value="1"/>
</dbReference>
<dbReference type="CDD" id="cd16025">
    <property type="entry name" value="PAS_like"/>
    <property type="match status" value="1"/>
</dbReference>
<dbReference type="PROSITE" id="PS00149">
    <property type="entry name" value="SULFATASE_2"/>
    <property type="match status" value="1"/>
</dbReference>
<gene>
    <name evidence="7" type="ORF">CQY20_08600</name>
    <name evidence="6" type="ORF">MAGR_28850</name>
</gene>
<dbReference type="GO" id="GO:0046872">
    <property type="term" value="F:metal ion binding"/>
    <property type="evidence" value="ECO:0007669"/>
    <property type="project" value="UniProtKB-KW"/>
</dbReference>
<evidence type="ECO:0000256" key="1">
    <source>
        <dbReference type="ARBA" id="ARBA00008779"/>
    </source>
</evidence>
<proteinExistence type="inferred from homology"/>
<dbReference type="Proteomes" id="UP000220914">
    <property type="component" value="Unassembled WGS sequence"/>
</dbReference>
<reference evidence="6 9" key="2">
    <citation type="journal article" date="2019" name="Emerg. Microbes Infect.">
        <title>Comprehensive subspecies identification of 175 nontuberculous mycobacteria species based on 7547 genomic profiles.</title>
        <authorList>
            <person name="Matsumoto Y."/>
            <person name="Kinjo T."/>
            <person name="Motooka D."/>
            <person name="Nabeya D."/>
            <person name="Jung N."/>
            <person name="Uechi K."/>
            <person name="Horii T."/>
            <person name="Iida T."/>
            <person name="Fujita J."/>
            <person name="Nakamura S."/>
        </authorList>
    </citation>
    <scope>NUCLEOTIDE SEQUENCE [LARGE SCALE GENOMIC DNA]</scope>
    <source>
        <strain evidence="6 9">JCM 6377</strain>
    </source>
</reference>
<dbReference type="Proteomes" id="UP000465302">
    <property type="component" value="Unassembled WGS sequence"/>
</dbReference>
<evidence type="ECO:0000256" key="3">
    <source>
        <dbReference type="ARBA" id="ARBA00022801"/>
    </source>
</evidence>
<dbReference type="RefSeq" id="WP_097939662.1">
    <property type="nucleotide sequence ID" value="NZ_BLKS01000001.1"/>
</dbReference>
<organism evidence="7 8">
    <name type="scientific">Mycolicibacterium agri</name>
    <name type="common">Mycobacterium agri</name>
    <dbReference type="NCBI Taxonomy" id="36811"/>
    <lineage>
        <taxon>Bacteria</taxon>
        <taxon>Bacillati</taxon>
        <taxon>Actinomycetota</taxon>
        <taxon>Actinomycetes</taxon>
        <taxon>Mycobacteriales</taxon>
        <taxon>Mycobacteriaceae</taxon>
        <taxon>Mycolicibacterium</taxon>
    </lineage>
</organism>
<dbReference type="InterPro" id="IPR050738">
    <property type="entry name" value="Sulfatase"/>
</dbReference>
<dbReference type="OrthoDB" id="9777306at2"/>
<reference evidence="6" key="3">
    <citation type="submission" date="2020-02" db="EMBL/GenBank/DDBJ databases">
        <authorList>
            <person name="Matsumoto Y."/>
            <person name="Motooka D."/>
            <person name="Nakamura S."/>
        </authorList>
    </citation>
    <scope>NUCLEOTIDE SEQUENCE</scope>
    <source>
        <strain evidence="6">JCM 6377</strain>
    </source>
</reference>
<dbReference type="GO" id="GO:0004065">
    <property type="term" value="F:arylsulfatase activity"/>
    <property type="evidence" value="ECO:0007669"/>
    <property type="project" value="TreeGrafter"/>
</dbReference>
<comment type="caution">
    <text evidence="7">The sequence shown here is derived from an EMBL/GenBank/DDBJ whole genome shotgun (WGS) entry which is preliminary data.</text>
</comment>
<evidence type="ECO:0000313" key="7">
    <source>
        <dbReference type="EMBL" id="PEG39944.1"/>
    </source>
</evidence>
<feature type="domain" description="Sulfatase N-terminal" evidence="5">
    <location>
        <begin position="15"/>
        <end position="427"/>
    </location>
</feature>
<dbReference type="PANTHER" id="PTHR42693">
    <property type="entry name" value="ARYLSULFATASE FAMILY MEMBER"/>
    <property type="match status" value="1"/>
</dbReference>
<sequence length="545" mass="61679">MTAHNPTHNPPDRRPDIVLILADDMGFSDIAGYGGEIDTPALDRLAERGVKLTQFYNTARCSPSRASLLTGLHPHQVGIGILNFDDSPDGYPGNLSENCATIAEVLKKSGYATYLSGKWHLAVDMENPNDAWPTRRGFDRFFGTLEGAGSYYQPRTLVRDEENIEDEATADGWFYTDVITDNALHFLRDHEAQRAEDPFFMFVSYTAPHWPLHAHEEDIAKYANRFDEGWDALREQRLERLIKFGIIDPAWRLSDRDERVPAWEDVVDKAWEASRMEVYAAQVDRMDQGIGRILDQLERTGRLDNTLIIFLSDNGGCAEEMPPESVKEFVTAFVPLKETSRSGRPVVPGNVTGLRPGPEETYQSYGRAWANLSNTPFREYKHWVHEGGIATPFIVHWPAGLGEADGRLSTQPCQLVDVLPTLAEIAGAQYPSHRRGQPIPPAEGRSLMPVLRGEANPERDLFWEHEGNCAVRRGKWKLVRKYRHPWELYDIDADRTELNDVAAQHPDLVKELEAAYDAWAKRCGVIPRDRVLQIYAERGHGLPEE</sequence>
<dbReference type="AlphaFoldDB" id="A0A2A7N7S8"/>
<dbReference type="Pfam" id="PF00884">
    <property type="entry name" value="Sulfatase"/>
    <property type="match status" value="1"/>
</dbReference>
<evidence type="ECO:0000256" key="4">
    <source>
        <dbReference type="ARBA" id="ARBA00022837"/>
    </source>
</evidence>
<name>A0A2A7N7S8_MYCAG</name>
<evidence type="ECO:0000313" key="8">
    <source>
        <dbReference type="Proteomes" id="UP000220914"/>
    </source>
</evidence>
<accession>A0A2A7N7S8</accession>
<dbReference type="EMBL" id="PDCP01000012">
    <property type="protein sequence ID" value="PEG39944.1"/>
    <property type="molecule type" value="Genomic_DNA"/>
</dbReference>
<dbReference type="InterPro" id="IPR017850">
    <property type="entry name" value="Alkaline_phosphatase_core_sf"/>
</dbReference>
<protein>
    <submittedName>
        <fullName evidence="6 7">Sulfatase</fullName>
    </submittedName>
</protein>
<dbReference type="InterPro" id="IPR024607">
    <property type="entry name" value="Sulfatase_CS"/>
</dbReference>